<dbReference type="AlphaFoldDB" id="A0A7R9M1C3"/>
<feature type="non-terminal residue" evidence="2">
    <location>
        <position position="1"/>
    </location>
</feature>
<name>A0A7R9M1C3_9ACAR</name>
<dbReference type="Proteomes" id="UP000728032">
    <property type="component" value="Unassembled WGS sequence"/>
</dbReference>
<dbReference type="OrthoDB" id="64893at2759"/>
<sequence>MSHNQYVMVIFAILHLCTVGHCSDSSAILDEPPSRSSAWRFFFKTLNNSLDGYTNCGGFDTQWNINQGKCGVCGDPYNSLVHKHRWVIPTKDNDVIYEIRVKLPVGLTCERCVFQWTWITNERAGDKQTTHKACSDVKIIK</sequence>
<organism evidence="2">
    <name type="scientific">Oppiella nova</name>
    <dbReference type="NCBI Taxonomy" id="334625"/>
    <lineage>
        <taxon>Eukaryota</taxon>
        <taxon>Metazoa</taxon>
        <taxon>Ecdysozoa</taxon>
        <taxon>Arthropoda</taxon>
        <taxon>Chelicerata</taxon>
        <taxon>Arachnida</taxon>
        <taxon>Acari</taxon>
        <taxon>Acariformes</taxon>
        <taxon>Sarcoptiformes</taxon>
        <taxon>Oribatida</taxon>
        <taxon>Brachypylina</taxon>
        <taxon>Oppioidea</taxon>
        <taxon>Oppiidae</taxon>
        <taxon>Oppiella</taxon>
    </lineage>
</organism>
<keyword evidence="3" id="KW-1185">Reference proteome</keyword>
<dbReference type="EMBL" id="CAJPVJ010004138">
    <property type="protein sequence ID" value="CAG2168324.1"/>
    <property type="molecule type" value="Genomic_DNA"/>
</dbReference>
<evidence type="ECO:0000313" key="2">
    <source>
        <dbReference type="EMBL" id="CAD7650448.1"/>
    </source>
</evidence>
<dbReference type="EMBL" id="OC918963">
    <property type="protein sequence ID" value="CAD7650448.1"/>
    <property type="molecule type" value="Genomic_DNA"/>
</dbReference>
<accession>A0A7R9M1C3</accession>
<evidence type="ECO:0000256" key="1">
    <source>
        <dbReference type="SAM" id="SignalP"/>
    </source>
</evidence>
<evidence type="ECO:0000313" key="3">
    <source>
        <dbReference type="Proteomes" id="UP000728032"/>
    </source>
</evidence>
<gene>
    <name evidence="2" type="ORF">ONB1V03_LOCUS7814</name>
</gene>
<protein>
    <recommendedName>
        <fullName evidence="4">Chitin-binding type-4 domain-containing protein</fullName>
    </recommendedName>
</protein>
<keyword evidence="1" id="KW-0732">Signal</keyword>
<reference evidence="2" key="1">
    <citation type="submission" date="2020-11" db="EMBL/GenBank/DDBJ databases">
        <authorList>
            <person name="Tran Van P."/>
        </authorList>
    </citation>
    <scope>NUCLEOTIDE SEQUENCE</scope>
</reference>
<feature type="chain" id="PRO_5035592455" description="Chitin-binding type-4 domain-containing protein" evidence="1">
    <location>
        <begin position="23"/>
        <end position="141"/>
    </location>
</feature>
<proteinExistence type="predicted"/>
<evidence type="ECO:0008006" key="4">
    <source>
        <dbReference type="Google" id="ProtNLM"/>
    </source>
</evidence>
<feature type="signal peptide" evidence="1">
    <location>
        <begin position="1"/>
        <end position="22"/>
    </location>
</feature>